<organism evidence="4 5">
    <name type="scientific">Sinanaerobacter chloroacetimidivorans</name>
    <dbReference type="NCBI Taxonomy" id="2818044"/>
    <lineage>
        <taxon>Bacteria</taxon>
        <taxon>Bacillati</taxon>
        <taxon>Bacillota</taxon>
        <taxon>Clostridia</taxon>
        <taxon>Peptostreptococcales</taxon>
        <taxon>Anaerovoracaceae</taxon>
        <taxon>Sinanaerobacter</taxon>
    </lineage>
</organism>
<evidence type="ECO:0000313" key="4">
    <source>
        <dbReference type="EMBL" id="MBR0600590.1"/>
    </source>
</evidence>
<reference evidence="4" key="2">
    <citation type="submission" date="2021-04" db="EMBL/GenBank/DDBJ databases">
        <authorList>
            <person name="Liu J."/>
        </authorList>
    </citation>
    <scope>NUCLEOTIDE SEQUENCE</scope>
    <source>
        <strain evidence="4">BAD-6</strain>
    </source>
</reference>
<dbReference type="InterPro" id="IPR057326">
    <property type="entry name" value="KR_dom"/>
</dbReference>
<dbReference type="FunFam" id="3.40.50.720:FF:000084">
    <property type="entry name" value="Short-chain dehydrogenase reductase"/>
    <property type="match status" value="1"/>
</dbReference>
<keyword evidence="2" id="KW-0560">Oxidoreductase</keyword>
<protein>
    <submittedName>
        <fullName evidence="4">SDR family oxidoreductase</fullName>
    </submittedName>
</protein>
<dbReference type="InterPro" id="IPR002347">
    <property type="entry name" value="SDR_fam"/>
</dbReference>
<dbReference type="PRINTS" id="PR00081">
    <property type="entry name" value="GDHRDH"/>
</dbReference>
<dbReference type="PRINTS" id="PR00080">
    <property type="entry name" value="SDRFAMILY"/>
</dbReference>
<dbReference type="AlphaFoldDB" id="A0A8J7W829"/>
<dbReference type="NCBIfam" id="NF005559">
    <property type="entry name" value="PRK07231.1"/>
    <property type="match status" value="1"/>
</dbReference>
<gene>
    <name evidence="4" type="ORF">KCX82_22220</name>
</gene>
<evidence type="ECO:0000259" key="3">
    <source>
        <dbReference type="SMART" id="SM00822"/>
    </source>
</evidence>
<proteinExistence type="inferred from homology"/>
<dbReference type="InterPro" id="IPR036291">
    <property type="entry name" value="NAD(P)-bd_dom_sf"/>
</dbReference>
<accession>A0A8J7W829</accession>
<dbReference type="Pfam" id="PF13561">
    <property type="entry name" value="adh_short_C2"/>
    <property type="match status" value="1"/>
</dbReference>
<evidence type="ECO:0000256" key="2">
    <source>
        <dbReference type="ARBA" id="ARBA00023002"/>
    </source>
</evidence>
<name>A0A8J7W829_9FIRM</name>
<dbReference type="GO" id="GO:0008206">
    <property type="term" value="P:bile acid metabolic process"/>
    <property type="evidence" value="ECO:0007669"/>
    <property type="project" value="UniProtKB-ARBA"/>
</dbReference>
<dbReference type="PANTHER" id="PTHR42760:SF133">
    <property type="entry name" value="3-OXOACYL-[ACYL-CARRIER-PROTEIN] REDUCTASE"/>
    <property type="match status" value="1"/>
</dbReference>
<dbReference type="EMBL" id="JAGSND010000036">
    <property type="protein sequence ID" value="MBR0600590.1"/>
    <property type="molecule type" value="Genomic_DNA"/>
</dbReference>
<evidence type="ECO:0000256" key="1">
    <source>
        <dbReference type="ARBA" id="ARBA00006484"/>
    </source>
</evidence>
<keyword evidence="5" id="KW-1185">Reference proteome</keyword>
<dbReference type="Proteomes" id="UP000675664">
    <property type="component" value="Unassembled WGS sequence"/>
</dbReference>
<dbReference type="GO" id="GO:0016616">
    <property type="term" value="F:oxidoreductase activity, acting on the CH-OH group of donors, NAD or NADP as acceptor"/>
    <property type="evidence" value="ECO:0007669"/>
    <property type="project" value="TreeGrafter"/>
</dbReference>
<sequence>MRKFDLQGKVALITGSGKGIGREIALQMAKAGARIVVTDVSEESGSTACQEIRSLGADAVFIPMDISNPRDVEKAKELTLAIFGGLDIIVCNAGITFRRDFADLTPEEFHKTVHINLTGTFNTIKGLLSPLIDNGSGKIILISSASAYTGSGGGAHYSATKAGQIGLARTLAKELGPMGINVNCIAPRTIVTEILDHLYPPGPSRDALIGQIPLRRIGMPEDIANAAVYLASEEACYVSGQTLLVDGART</sequence>
<dbReference type="RefSeq" id="WP_227020672.1">
    <property type="nucleotide sequence ID" value="NZ_JAGSND010000036.1"/>
</dbReference>
<comment type="caution">
    <text evidence="4">The sequence shown here is derived from an EMBL/GenBank/DDBJ whole genome shotgun (WGS) entry which is preliminary data.</text>
</comment>
<evidence type="ECO:0000313" key="5">
    <source>
        <dbReference type="Proteomes" id="UP000675664"/>
    </source>
</evidence>
<reference evidence="4" key="1">
    <citation type="submission" date="2021-04" db="EMBL/GenBank/DDBJ databases">
        <title>Sinoanaerobacter chloroacetimidivorans sp. nov., an obligate anaerobic bacterium isolated from anaerobic sludge.</title>
        <authorList>
            <person name="Bao Y."/>
        </authorList>
    </citation>
    <scope>NUCLEOTIDE SEQUENCE</scope>
    <source>
        <strain evidence="4">BAD-6</strain>
    </source>
</reference>
<feature type="domain" description="Ketoreductase" evidence="3">
    <location>
        <begin position="9"/>
        <end position="188"/>
    </location>
</feature>
<dbReference type="SMART" id="SM00822">
    <property type="entry name" value="PKS_KR"/>
    <property type="match status" value="1"/>
</dbReference>
<dbReference type="PANTHER" id="PTHR42760">
    <property type="entry name" value="SHORT-CHAIN DEHYDROGENASES/REDUCTASES FAMILY MEMBER"/>
    <property type="match status" value="1"/>
</dbReference>
<dbReference type="Gene3D" id="3.40.50.720">
    <property type="entry name" value="NAD(P)-binding Rossmann-like Domain"/>
    <property type="match status" value="1"/>
</dbReference>
<dbReference type="SUPFAM" id="SSF51735">
    <property type="entry name" value="NAD(P)-binding Rossmann-fold domains"/>
    <property type="match status" value="1"/>
</dbReference>
<comment type="similarity">
    <text evidence="1">Belongs to the short-chain dehydrogenases/reductases (SDR) family.</text>
</comment>